<dbReference type="InterPro" id="IPR045010">
    <property type="entry name" value="MDR_fam"/>
</dbReference>
<dbReference type="InterPro" id="IPR020843">
    <property type="entry name" value="ER"/>
</dbReference>
<evidence type="ECO:0000313" key="8">
    <source>
        <dbReference type="EMBL" id="CAD7226884.1"/>
    </source>
</evidence>
<keyword evidence="3" id="KW-0560">Oxidoreductase</keyword>
<dbReference type="PANTHER" id="PTHR43205">
    <property type="entry name" value="PROSTAGLANDIN REDUCTASE"/>
    <property type="match status" value="1"/>
</dbReference>
<comment type="catalytic activity">
    <reaction evidence="6">
        <text>13,14-dihydro-15-oxo-PGF2alpha + NADP(+) = 15-oxoprostaglandin F2alpha + NADPH + H(+)</text>
        <dbReference type="Rhea" id="RHEA:50588"/>
        <dbReference type="ChEBI" id="CHEBI:15378"/>
        <dbReference type="ChEBI" id="CHEBI:57783"/>
        <dbReference type="ChEBI" id="CHEBI:58349"/>
        <dbReference type="ChEBI" id="CHEBI:133374"/>
        <dbReference type="ChEBI" id="CHEBI:133409"/>
    </reaction>
    <physiologicalReaction direction="right-to-left" evidence="6">
        <dbReference type="Rhea" id="RHEA:50590"/>
    </physiologicalReaction>
</comment>
<dbReference type="AlphaFoldDB" id="A0A7R8W8G1"/>
<evidence type="ECO:0000256" key="7">
    <source>
        <dbReference type="ARBA" id="ARBA00049070"/>
    </source>
</evidence>
<gene>
    <name evidence="8" type="ORF">CTOB1V02_LOCUS4798</name>
</gene>
<dbReference type="EC" id="1.3.1.48" evidence="2"/>
<dbReference type="InterPro" id="IPR013149">
    <property type="entry name" value="ADH-like_C"/>
</dbReference>
<dbReference type="Pfam" id="PF16884">
    <property type="entry name" value="ADH_N_2"/>
    <property type="match status" value="1"/>
</dbReference>
<evidence type="ECO:0000256" key="2">
    <source>
        <dbReference type="ARBA" id="ARBA00011981"/>
    </source>
</evidence>
<evidence type="ECO:0000256" key="3">
    <source>
        <dbReference type="ARBA" id="ARBA00023002"/>
    </source>
</evidence>
<dbReference type="Pfam" id="PF00107">
    <property type="entry name" value="ADH_zinc_N"/>
    <property type="match status" value="1"/>
</dbReference>
<proteinExistence type="inferred from homology"/>
<accession>A0A7R8W8G1</accession>
<dbReference type="SUPFAM" id="SSF50129">
    <property type="entry name" value="GroES-like"/>
    <property type="match status" value="1"/>
</dbReference>
<comment type="catalytic activity">
    <reaction evidence="5">
        <text>13,14-dihydro-15-oxo-prostaglandin F1alpha + NADP(+) = 15-oxoprostaglandin F1alpha + NADPH + H(+)</text>
        <dbReference type="Rhea" id="RHEA:50592"/>
        <dbReference type="ChEBI" id="CHEBI:15378"/>
        <dbReference type="ChEBI" id="CHEBI:57783"/>
        <dbReference type="ChEBI" id="CHEBI:58349"/>
        <dbReference type="ChEBI" id="CHEBI:79072"/>
        <dbReference type="ChEBI" id="CHEBI:133411"/>
    </reaction>
    <physiologicalReaction direction="right-to-left" evidence="5">
        <dbReference type="Rhea" id="RHEA:50594"/>
    </physiologicalReaction>
</comment>
<comment type="similarity">
    <text evidence="1">Belongs to the NADP-dependent oxidoreductase L4BD family.</text>
</comment>
<protein>
    <recommendedName>
        <fullName evidence="4">15-oxoprostaglandin 13-reductase</fullName>
        <ecNumber evidence="2">1.3.1.48</ecNumber>
    </recommendedName>
    <alternativeName>
        <fullName evidence="4">15-oxoprostaglandin 13-reductase</fullName>
    </alternativeName>
</protein>
<dbReference type="SMART" id="SM00829">
    <property type="entry name" value="PKS_ER"/>
    <property type="match status" value="1"/>
</dbReference>
<dbReference type="InterPro" id="IPR011032">
    <property type="entry name" value="GroES-like_sf"/>
</dbReference>
<name>A0A7R8W8G1_9CRUS</name>
<dbReference type="EMBL" id="OB660964">
    <property type="protein sequence ID" value="CAD7226884.1"/>
    <property type="molecule type" value="Genomic_DNA"/>
</dbReference>
<dbReference type="SUPFAM" id="SSF51735">
    <property type="entry name" value="NAD(P)-binding Rossmann-fold domains"/>
    <property type="match status" value="1"/>
</dbReference>
<evidence type="ECO:0000256" key="1">
    <source>
        <dbReference type="ARBA" id="ARBA00010460"/>
    </source>
</evidence>
<sequence length="351" mass="38526">MSIRYAFNSDPKPQTRKIIVDESAATASPGRRNLTISNLENTGVCNPPDPSNFRVEDCTIPKIEDGEVLVETVYLSMDPAQRCQMNEETGVDYIEPLRLGETVHGLGGMGKIIQSKCETLNVGDIVVNSELGWPWQRICVRKASELTKGNLRKGETCVISSAAGAVGMLAGQICKLLEAGRVIGITSTPEKCEYLLTSNLGFDSAIAYKTEDVSTKLKEMAPEGVDLYFDNVGGDISDTVIKQMNEGGDVILCGAISTYNTDVGYPPPISEELQQIIRQKSINRNRFLVLDYTTEFPEALRTLEAWFRDGKLKCEVTMRYGLENAGSAFVEMMEGKNIGKMLVEVTSPRKG</sequence>
<dbReference type="InterPro" id="IPR036291">
    <property type="entry name" value="NAD(P)-bd_dom_sf"/>
</dbReference>
<dbReference type="InterPro" id="IPR041694">
    <property type="entry name" value="ADH_N_2"/>
</dbReference>
<dbReference type="GO" id="GO:0047522">
    <property type="term" value="F:15-oxoprostaglandin 13-reductase [NAD(P)+] activity"/>
    <property type="evidence" value="ECO:0007669"/>
    <property type="project" value="UniProtKB-EC"/>
</dbReference>
<dbReference type="OrthoDB" id="809632at2759"/>
<organism evidence="8">
    <name type="scientific">Cyprideis torosa</name>
    <dbReference type="NCBI Taxonomy" id="163714"/>
    <lineage>
        <taxon>Eukaryota</taxon>
        <taxon>Metazoa</taxon>
        <taxon>Ecdysozoa</taxon>
        <taxon>Arthropoda</taxon>
        <taxon>Crustacea</taxon>
        <taxon>Oligostraca</taxon>
        <taxon>Ostracoda</taxon>
        <taxon>Podocopa</taxon>
        <taxon>Podocopida</taxon>
        <taxon>Cytherocopina</taxon>
        <taxon>Cytheroidea</taxon>
        <taxon>Cytherideidae</taxon>
        <taxon>Cyprideis</taxon>
    </lineage>
</organism>
<dbReference type="FunFam" id="3.40.50.720:FF:000121">
    <property type="entry name" value="Prostaglandin reductase 2"/>
    <property type="match status" value="1"/>
</dbReference>
<evidence type="ECO:0000256" key="4">
    <source>
        <dbReference type="ARBA" id="ARBA00033119"/>
    </source>
</evidence>
<evidence type="ECO:0000256" key="5">
    <source>
        <dbReference type="ARBA" id="ARBA00047878"/>
    </source>
</evidence>
<evidence type="ECO:0000256" key="6">
    <source>
        <dbReference type="ARBA" id="ARBA00048290"/>
    </source>
</evidence>
<dbReference type="PANTHER" id="PTHR43205:SF5">
    <property type="entry name" value="PROSTAGLANDIN REDUCTASE 2"/>
    <property type="match status" value="1"/>
</dbReference>
<dbReference type="Gene3D" id="3.40.50.720">
    <property type="entry name" value="NAD(P)-binding Rossmann-like Domain"/>
    <property type="match status" value="1"/>
</dbReference>
<comment type="catalytic activity">
    <reaction evidence="7">
        <text>13,14-dihydro-15-oxo-prostaglandin E1 + NADP(+) = 15-oxoprostaglandin E1 + NADPH + H(+)</text>
        <dbReference type="Rhea" id="RHEA:50584"/>
        <dbReference type="ChEBI" id="CHEBI:15378"/>
        <dbReference type="ChEBI" id="CHEBI:57401"/>
        <dbReference type="ChEBI" id="CHEBI:57783"/>
        <dbReference type="ChEBI" id="CHEBI:58349"/>
        <dbReference type="ChEBI" id="CHEBI:133408"/>
    </reaction>
    <physiologicalReaction direction="right-to-left" evidence="7">
        <dbReference type="Rhea" id="RHEA:50586"/>
    </physiologicalReaction>
</comment>
<dbReference type="GO" id="GO:0006693">
    <property type="term" value="P:prostaglandin metabolic process"/>
    <property type="evidence" value="ECO:0007669"/>
    <property type="project" value="TreeGrafter"/>
</dbReference>
<reference evidence="8" key="1">
    <citation type="submission" date="2020-11" db="EMBL/GenBank/DDBJ databases">
        <authorList>
            <person name="Tran Van P."/>
        </authorList>
    </citation>
    <scope>NUCLEOTIDE SEQUENCE</scope>
</reference>